<evidence type="ECO:0000256" key="1">
    <source>
        <dbReference type="SAM" id="MobiDB-lite"/>
    </source>
</evidence>
<dbReference type="Proteomes" id="UP000646827">
    <property type="component" value="Unassembled WGS sequence"/>
</dbReference>
<reference evidence="2 3" key="1">
    <citation type="submission" date="2020-12" db="EMBL/GenBank/DDBJ databases">
        <title>Metabolic potential, ecology and presence of endohyphal bacteria is reflected in genomic diversity of Mucoromycotina.</title>
        <authorList>
            <person name="Muszewska A."/>
            <person name="Okrasinska A."/>
            <person name="Steczkiewicz K."/>
            <person name="Drgas O."/>
            <person name="Orlowska M."/>
            <person name="Perlinska-Lenart U."/>
            <person name="Aleksandrzak-Piekarczyk T."/>
            <person name="Szatraj K."/>
            <person name="Zielenkiewicz U."/>
            <person name="Pilsyk S."/>
            <person name="Malc E."/>
            <person name="Mieczkowski P."/>
            <person name="Kruszewska J.S."/>
            <person name="Biernat P."/>
            <person name="Pawlowska J."/>
        </authorList>
    </citation>
    <scope>NUCLEOTIDE SEQUENCE [LARGE SCALE GENOMIC DNA]</scope>
    <source>
        <strain evidence="2 3">CBS 142.35</strain>
    </source>
</reference>
<accession>A0A8H7RG13</accession>
<proteinExistence type="predicted"/>
<evidence type="ECO:0000313" key="2">
    <source>
        <dbReference type="EMBL" id="KAG2209685.1"/>
    </source>
</evidence>
<evidence type="ECO:0000313" key="3">
    <source>
        <dbReference type="Proteomes" id="UP000646827"/>
    </source>
</evidence>
<dbReference type="AlphaFoldDB" id="A0A8H7RG13"/>
<feature type="region of interest" description="Disordered" evidence="1">
    <location>
        <begin position="109"/>
        <end position="133"/>
    </location>
</feature>
<name>A0A8H7RG13_9FUNG</name>
<dbReference type="EMBL" id="JAEPRB010000958">
    <property type="protein sequence ID" value="KAG2209685.1"/>
    <property type="molecule type" value="Genomic_DNA"/>
</dbReference>
<comment type="caution">
    <text evidence="2">The sequence shown here is derived from an EMBL/GenBank/DDBJ whole genome shotgun (WGS) entry which is preliminary data.</text>
</comment>
<keyword evidence="3" id="KW-1185">Reference proteome</keyword>
<sequence length="158" mass="17945">MEETIRVNPFLLKRGGKGTSVREDAWKQIAQRMNQLEQLDGTTEKQQHVIRFGSGVGGGHDTRLERCYKDLLKMALQAEHDHNAAALKQYQDEQRVQIAALTGRCVTSSTQKDKRHRHFSDVGQDVNAHESKDSDSFIASFAKLAIKEEKDLELLKKQ</sequence>
<gene>
    <name evidence="2" type="ORF">INT45_013795</name>
</gene>
<organism evidence="2 3">
    <name type="scientific">Circinella minor</name>
    <dbReference type="NCBI Taxonomy" id="1195481"/>
    <lineage>
        <taxon>Eukaryota</taxon>
        <taxon>Fungi</taxon>
        <taxon>Fungi incertae sedis</taxon>
        <taxon>Mucoromycota</taxon>
        <taxon>Mucoromycotina</taxon>
        <taxon>Mucoromycetes</taxon>
        <taxon>Mucorales</taxon>
        <taxon>Lichtheimiaceae</taxon>
        <taxon>Circinella</taxon>
    </lineage>
</organism>
<protein>
    <submittedName>
        <fullName evidence="2">Uncharacterized protein</fullName>
    </submittedName>
</protein>